<feature type="region of interest" description="Disordered" evidence="1">
    <location>
        <begin position="1"/>
        <end position="24"/>
    </location>
</feature>
<sequence length="210" mass="23477">MGFHYSSKSAQKQHRGERSRSPPLMQIRVLLPSVGSTISLFFLASQMSTAITTIDRREKNGSVTTVVCLKLASVTSSNIRQSTRMASNPAGVGDGLVIPEEHTLVQIKDTRANDGVKRLRQRQRRVCALLAREEGRKPPATTTWYCEKCSTNSRGLYFMCDGIRNHPSNPGFTCSQIFHLVWRNGEFAPTTSHVRDRVLQKASSEEEPLE</sequence>
<dbReference type="AlphaFoldDB" id="A0A8J5IT56"/>
<evidence type="ECO:0008006" key="4">
    <source>
        <dbReference type="Google" id="ProtNLM"/>
    </source>
</evidence>
<gene>
    <name evidence="2" type="ORF">JG688_00009879</name>
</gene>
<evidence type="ECO:0000256" key="1">
    <source>
        <dbReference type="SAM" id="MobiDB-lite"/>
    </source>
</evidence>
<evidence type="ECO:0000313" key="2">
    <source>
        <dbReference type="EMBL" id="KAG6959903.1"/>
    </source>
</evidence>
<dbReference type="EMBL" id="JAENGY010000590">
    <property type="protein sequence ID" value="KAG6959903.1"/>
    <property type="molecule type" value="Genomic_DNA"/>
</dbReference>
<name>A0A8J5IT56_9STRA</name>
<accession>A0A8J5IT56</accession>
<comment type="caution">
    <text evidence="2">The sequence shown here is derived from an EMBL/GenBank/DDBJ whole genome shotgun (WGS) entry which is preliminary data.</text>
</comment>
<evidence type="ECO:0000313" key="3">
    <source>
        <dbReference type="Proteomes" id="UP000709295"/>
    </source>
</evidence>
<organism evidence="2 3">
    <name type="scientific">Phytophthora aleatoria</name>
    <dbReference type="NCBI Taxonomy" id="2496075"/>
    <lineage>
        <taxon>Eukaryota</taxon>
        <taxon>Sar</taxon>
        <taxon>Stramenopiles</taxon>
        <taxon>Oomycota</taxon>
        <taxon>Peronosporomycetes</taxon>
        <taxon>Peronosporales</taxon>
        <taxon>Peronosporaceae</taxon>
        <taxon>Phytophthora</taxon>
    </lineage>
</organism>
<keyword evidence="3" id="KW-1185">Reference proteome</keyword>
<feature type="compositionally biased region" description="Polar residues" evidence="1">
    <location>
        <begin position="1"/>
        <end position="10"/>
    </location>
</feature>
<protein>
    <recommendedName>
        <fullName evidence="4">PiggyBac transposable element-derived protein 4 C-terminal zinc-ribbon domain-containing protein</fullName>
    </recommendedName>
</protein>
<proteinExistence type="predicted"/>
<reference evidence="2" key="1">
    <citation type="submission" date="2021-01" db="EMBL/GenBank/DDBJ databases">
        <title>Phytophthora aleatoria, a newly-described species from Pinus radiata is distinct from Phytophthora cactorum isolates based on comparative genomics.</title>
        <authorList>
            <person name="Mcdougal R."/>
            <person name="Panda P."/>
            <person name="Williams N."/>
            <person name="Studholme D.J."/>
        </authorList>
    </citation>
    <scope>NUCLEOTIDE SEQUENCE</scope>
    <source>
        <strain evidence="2">NZFS 4037</strain>
    </source>
</reference>
<dbReference type="Proteomes" id="UP000709295">
    <property type="component" value="Unassembled WGS sequence"/>
</dbReference>